<dbReference type="RefSeq" id="WP_077381384.1">
    <property type="nucleotide sequence ID" value="NZ_FTPD01000045.1"/>
</dbReference>
<comment type="subcellular location">
    <subcellularLocation>
        <location evidence="4 14">Cytoplasm</location>
    </subcellularLocation>
</comment>
<evidence type="ECO:0000259" key="18">
    <source>
        <dbReference type="PROSITE" id="PS51975"/>
    </source>
</evidence>
<dbReference type="PANTHER" id="PTHR10954:SF18">
    <property type="entry name" value="RIBONUCLEASE HII"/>
    <property type="match status" value="1"/>
</dbReference>
<gene>
    <name evidence="14 19" type="primary">rnhB</name>
    <name evidence="19" type="ORF">BQ8794_50415</name>
</gene>
<evidence type="ECO:0000256" key="9">
    <source>
        <dbReference type="ARBA" id="ARBA00022722"/>
    </source>
</evidence>
<keyword evidence="9 14" id="KW-0540">Nuclease</keyword>
<evidence type="ECO:0000256" key="8">
    <source>
        <dbReference type="ARBA" id="ARBA00022490"/>
    </source>
</evidence>
<comment type="cofactor">
    <cofactor evidence="2">
        <name>Mg(2+)</name>
        <dbReference type="ChEBI" id="CHEBI:18420"/>
    </cofactor>
</comment>
<dbReference type="InterPro" id="IPR024567">
    <property type="entry name" value="RNase_HII/HIII_dom"/>
</dbReference>
<dbReference type="STRING" id="1631249.BQ8794_50415"/>
<dbReference type="NCBIfam" id="NF000595">
    <property type="entry name" value="PRK00015.1-3"/>
    <property type="match status" value="1"/>
</dbReference>
<evidence type="ECO:0000256" key="17">
    <source>
        <dbReference type="SAM" id="MobiDB-lite"/>
    </source>
</evidence>
<accession>A0A1R3VGC4</accession>
<dbReference type="InterPro" id="IPR036397">
    <property type="entry name" value="RNaseH_sf"/>
</dbReference>
<dbReference type="InterPro" id="IPR022898">
    <property type="entry name" value="RNase_HII"/>
</dbReference>
<organism evidence="19 20">
    <name type="scientific">Mesorhizobium prunaredense</name>
    <dbReference type="NCBI Taxonomy" id="1631249"/>
    <lineage>
        <taxon>Bacteria</taxon>
        <taxon>Pseudomonadati</taxon>
        <taxon>Pseudomonadota</taxon>
        <taxon>Alphaproteobacteria</taxon>
        <taxon>Hyphomicrobiales</taxon>
        <taxon>Phyllobacteriaceae</taxon>
        <taxon>Mesorhizobium</taxon>
    </lineage>
</organism>
<dbReference type="GO" id="GO:0003723">
    <property type="term" value="F:RNA binding"/>
    <property type="evidence" value="ECO:0007669"/>
    <property type="project" value="UniProtKB-UniRule"/>
</dbReference>
<dbReference type="Proteomes" id="UP000188388">
    <property type="component" value="Unassembled WGS sequence"/>
</dbReference>
<evidence type="ECO:0000256" key="10">
    <source>
        <dbReference type="ARBA" id="ARBA00022723"/>
    </source>
</evidence>
<reference evidence="20" key="1">
    <citation type="submission" date="2017-01" db="EMBL/GenBank/DDBJ databases">
        <authorList>
            <person name="Brunel B."/>
        </authorList>
    </citation>
    <scope>NUCLEOTIDE SEQUENCE [LARGE SCALE GENOMIC DNA]</scope>
</reference>
<protein>
    <recommendedName>
        <fullName evidence="7 14">Ribonuclease HII</fullName>
        <shortName evidence="14">RNase HII</shortName>
        <ecNumber evidence="6 14">3.1.26.4</ecNumber>
    </recommendedName>
</protein>
<evidence type="ECO:0000256" key="15">
    <source>
        <dbReference type="PROSITE-ProRule" id="PRU01319"/>
    </source>
</evidence>
<keyword evidence="12 14" id="KW-0378">Hydrolase</keyword>
<evidence type="ECO:0000256" key="11">
    <source>
        <dbReference type="ARBA" id="ARBA00022759"/>
    </source>
</evidence>
<evidence type="ECO:0000256" key="7">
    <source>
        <dbReference type="ARBA" id="ARBA00019179"/>
    </source>
</evidence>
<proteinExistence type="inferred from homology"/>
<dbReference type="GO" id="GO:0043137">
    <property type="term" value="P:DNA replication, removal of RNA primer"/>
    <property type="evidence" value="ECO:0007669"/>
    <property type="project" value="TreeGrafter"/>
</dbReference>
<keyword evidence="11 14" id="KW-0255">Endonuclease</keyword>
<dbReference type="GO" id="GO:0032299">
    <property type="term" value="C:ribonuclease H2 complex"/>
    <property type="evidence" value="ECO:0007669"/>
    <property type="project" value="TreeGrafter"/>
</dbReference>
<evidence type="ECO:0000256" key="1">
    <source>
        <dbReference type="ARBA" id="ARBA00000077"/>
    </source>
</evidence>
<evidence type="ECO:0000256" key="6">
    <source>
        <dbReference type="ARBA" id="ARBA00012180"/>
    </source>
</evidence>
<comment type="cofactor">
    <cofactor evidence="14 15">
        <name>Mn(2+)</name>
        <dbReference type="ChEBI" id="CHEBI:29035"/>
    </cofactor>
    <cofactor evidence="14 15">
        <name>Mg(2+)</name>
        <dbReference type="ChEBI" id="CHEBI:18420"/>
    </cofactor>
    <text evidence="14 15">Manganese or magnesium. Binds 1 divalent metal ion per monomer in the absence of substrate. May bind a second metal ion after substrate binding.</text>
</comment>
<name>A0A1R3VGC4_9HYPH</name>
<dbReference type="AlphaFoldDB" id="A0A1R3VGC4"/>
<dbReference type="CDD" id="cd07182">
    <property type="entry name" value="RNase_HII_bacteria_HII_like"/>
    <property type="match status" value="1"/>
</dbReference>
<evidence type="ECO:0000256" key="3">
    <source>
        <dbReference type="ARBA" id="ARBA00004065"/>
    </source>
</evidence>
<evidence type="ECO:0000313" key="19">
    <source>
        <dbReference type="EMBL" id="SIT58313.1"/>
    </source>
</evidence>
<dbReference type="PANTHER" id="PTHR10954">
    <property type="entry name" value="RIBONUCLEASE H2 SUBUNIT A"/>
    <property type="match status" value="1"/>
</dbReference>
<feature type="binding site" evidence="14 15">
    <location>
        <position position="39"/>
    </location>
    <ligand>
        <name>a divalent metal cation</name>
        <dbReference type="ChEBI" id="CHEBI:60240"/>
    </ligand>
</feature>
<comment type="function">
    <text evidence="3 14 16">Endonuclease that specifically degrades the RNA of RNA-DNA hybrids.</text>
</comment>
<evidence type="ECO:0000256" key="14">
    <source>
        <dbReference type="HAMAP-Rule" id="MF_00052"/>
    </source>
</evidence>
<keyword evidence="10 14" id="KW-0479">Metal-binding</keyword>
<comment type="similarity">
    <text evidence="5 14 16">Belongs to the RNase HII family.</text>
</comment>
<evidence type="ECO:0000256" key="12">
    <source>
        <dbReference type="ARBA" id="ARBA00022801"/>
    </source>
</evidence>
<feature type="region of interest" description="Disordered" evidence="17">
    <location>
        <begin position="219"/>
        <end position="243"/>
    </location>
</feature>
<dbReference type="PROSITE" id="PS51975">
    <property type="entry name" value="RNASE_H_2"/>
    <property type="match status" value="1"/>
</dbReference>
<keyword evidence="13 14" id="KW-0464">Manganese</keyword>
<evidence type="ECO:0000313" key="20">
    <source>
        <dbReference type="Proteomes" id="UP000188388"/>
    </source>
</evidence>
<keyword evidence="20" id="KW-1185">Reference proteome</keyword>
<evidence type="ECO:0000256" key="2">
    <source>
        <dbReference type="ARBA" id="ARBA00001946"/>
    </source>
</evidence>
<dbReference type="InterPro" id="IPR001352">
    <property type="entry name" value="RNase_HII/HIII"/>
</dbReference>
<dbReference type="GO" id="GO:0004523">
    <property type="term" value="F:RNA-DNA hybrid ribonuclease activity"/>
    <property type="evidence" value="ECO:0007669"/>
    <property type="project" value="UniProtKB-UniRule"/>
</dbReference>
<evidence type="ECO:0000256" key="5">
    <source>
        <dbReference type="ARBA" id="ARBA00007383"/>
    </source>
</evidence>
<feature type="binding site" evidence="14 15">
    <location>
        <position position="38"/>
    </location>
    <ligand>
        <name>a divalent metal cation</name>
        <dbReference type="ChEBI" id="CHEBI:60240"/>
    </ligand>
</feature>
<feature type="domain" description="RNase H type-2" evidence="18">
    <location>
        <begin position="32"/>
        <end position="223"/>
    </location>
</feature>
<dbReference type="EMBL" id="FTPD01000045">
    <property type="protein sequence ID" value="SIT58313.1"/>
    <property type="molecule type" value="Genomic_DNA"/>
</dbReference>
<dbReference type="HAMAP" id="MF_00052_B">
    <property type="entry name" value="RNase_HII_B"/>
    <property type="match status" value="1"/>
</dbReference>
<evidence type="ECO:0000256" key="13">
    <source>
        <dbReference type="ARBA" id="ARBA00023211"/>
    </source>
</evidence>
<dbReference type="Pfam" id="PF01351">
    <property type="entry name" value="RNase_HII"/>
    <property type="match status" value="1"/>
</dbReference>
<dbReference type="GO" id="GO:0006298">
    <property type="term" value="P:mismatch repair"/>
    <property type="evidence" value="ECO:0007669"/>
    <property type="project" value="TreeGrafter"/>
</dbReference>
<dbReference type="Gene3D" id="3.30.420.10">
    <property type="entry name" value="Ribonuclease H-like superfamily/Ribonuclease H"/>
    <property type="match status" value="1"/>
</dbReference>
<dbReference type="InterPro" id="IPR012337">
    <property type="entry name" value="RNaseH-like_sf"/>
</dbReference>
<dbReference type="SUPFAM" id="SSF53098">
    <property type="entry name" value="Ribonuclease H-like"/>
    <property type="match status" value="1"/>
</dbReference>
<dbReference type="GO" id="GO:0030145">
    <property type="term" value="F:manganese ion binding"/>
    <property type="evidence" value="ECO:0007669"/>
    <property type="project" value="UniProtKB-UniRule"/>
</dbReference>
<sequence length="243" mass="25971">MARARSDSPLLFEIVERPDFSFETKAMAEGLWPVAGMDEAGRGPLAGPVVAAAVVLDPANIPDGLDDSKRLSHLQREALFQKILGSALAVSMASVSAEGIDGSNILKASLEAMRRALVGLSVQPKLALADGRDVPPGLPCEGRALIKGDQRSQSIAAASIVAKVMRDRMMCGCGSHHAHYGFELHMGYATVRHRTAIEVHGPVARLHRASFAPFRLGGTEVPDEESFSSLDWGDEPPSRLRAE</sequence>
<comment type="catalytic activity">
    <reaction evidence="1 14 15 16">
        <text>Endonucleolytic cleavage to 5'-phosphomonoester.</text>
        <dbReference type="EC" id="3.1.26.4"/>
    </reaction>
</comment>
<keyword evidence="8 14" id="KW-0963">Cytoplasm</keyword>
<evidence type="ECO:0000256" key="4">
    <source>
        <dbReference type="ARBA" id="ARBA00004496"/>
    </source>
</evidence>
<dbReference type="GO" id="GO:0005737">
    <property type="term" value="C:cytoplasm"/>
    <property type="evidence" value="ECO:0007669"/>
    <property type="project" value="UniProtKB-SubCell"/>
</dbReference>
<evidence type="ECO:0000256" key="16">
    <source>
        <dbReference type="RuleBase" id="RU003515"/>
    </source>
</evidence>
<dbReference type="EC" id="3.1.26.4" evidence="6 14"/>
<feature type="binding site" evidence="14 15">
    <location>
        <position position="130"/>
    </location>
    <ligand>
        <name>a divalent metal cation</name>
        <dbReference type="ChEBI" id="CHEBI:60240"/>
    </ligand>
</feature>